<dbReference type="InterPro" id="IPR025660">
    <property type="entry name" value="Pept_his_AS"/>
</dbReference>
<dbReference type="InterPro" id="IPR000668">
    <property type="entry name" value="Peptidase_C1A_C"/>
</dbReference>
<feature type="signal peptide" evidence="7">
    <location>
        <begin position="1"/>
        <end position="21"/>
    </location>
</feature>
<keyword evidence="4" id="KW-0788">Thiol protease</keyword>
<dbReference type="AlphaFoldDB" id="A0A9P0F0R2"/>
<accession>A0A9P0F0R2</accession>
<organism evidence="10 11">
    <name type="scientific">Bemisia tabaci</name>
    <name type="common">Sweetpotato whitefly</name>
    <name type="synonym">Aleurodes tabaci</name>
    <dbReference type="NCBI Taxonomy" id="7038"/>
    <lineage>
        <taxon>Eukaryota</taxon>
        <taxon>Metazoa</taxon>
        <taxon>Ecdysozoa</taxon>
        <taxon>Arthropoda</taxon>
        <taxon>Hexapoda</taxon>
        <taxon>Insecta</taxon>
        <taxon>Pterygota</taxon>
        <taxon>Neoptera</taxon>
        <taxon>Paraneoptera</taxon>
        <taxon>Hemiptera</taxon>
        <taxon>Sternorrhyncha</taxon>
        <taxon>Aleyrodoidea</taxon>
        <taxon>Aleyrodidae</taxon>
        <taxon>Aleyrodinae</taxon>
        <taxon>Bemisia</taxon>
    </lineage>
</organism>
<dbReference type="InterPro" id="IPR039417">
    <property type="entry name" value="Peptidase_C1A_papain-like"/>
</dbReference>
<dbReference type="InterPro" id="IPR013128">
    <property type="entry name" value="Peptidase_C1A"/>
</dbReference>
<dbReference type="Pfam" id="PF08246">
    <property type="entry name" value="Inhibitor_I29"/>
    <property type="match status" value="1"/>
</dbReference>
<dbReference type="InterPro" id="IPR025661">
    <property type="entry name" value="Pept_asp_AS"/>
</dbReference>
<dbReference type="PRINTS" id="PR00705">
    <property type="entry name" value="PAPAIN"/>
</dbReference>
<dbReference type="Pfam" id="PF00112">
    <property type="entry name" value="Peptidase_C1"/>
    <property type="match status" value="1"/>
</dbReference>
<evidence type="ECO:0000256" key="6">
    <source>
        <dbReference type="ARBA" id="ARBA00023157"/>
    </source>
</evidence>
<evidence type="ECO:0000256" key="1">
    <source>
        <dbReference type="ARBA" id="ARBA00008455"/>
    </source>
</evidence>
<sequence>MKNTLFVLVFGFVCQLESGNGSESEVRRQNEIWQTKKLKPVHYGSLDAEAVNLLFEDFISQYNKQYLSPAEKEKRLKIFSENLKDFDRLNDAERGTARYGVNQFADMTVEEFEQTMLTLRKDDLPKTDSRFSDELGLDGLKIPKNLDWREKGAVTPIKEQRYCGSCWAFSAVANLEGLYYIKHKKLETFSEQQLVDCDPLSKGCNGGWMSYAIEYVKQAGGLQLNSTYPYKARQGNCSADASLAVVKVKENIELPAKNEKKMAQAVFKHGPISVALDARAMRAYLDGIAHPPETMCGKDEDTLNHGVTLVGYGVQVVDTGNKKKTRLPYWIAKNSWGPRWGAKGYYYIYRGDGSCGISLYPSTAVIY</sequence>
<dbReference type="Gene3D" id="3.90.70.10">
    <property type="entry name" value="Cysteine proteinases"/>
    <property type="match status" value="1"/>
</dbReference>
<keyword evidence="2" id="KW-0645">Protease</keyword>
<keyword evidence="7" id="KW-0732">Signal</keyword>
<evidence type="ECO:0000259" key="9">
    <source>
        <dbReference type="SMART" id="SM00848"/>
    </source>
</evidence>
<dbReference type="GO" id="GO:0008234">
    <property type="term" value="F:cysteine-type peptidase activity"/>
    <property type="evidence" value="ECO:0007669"/>
    <property type="project" value="UniProtKB-KW"/>
</dbReference>
<dbReference type="InterPro" id="IPR038765">
    <property type="entry name" value="Papain-like_cys_pep_sf"/>
</dbReference>
<dbReference type="SMART" id="SM00848">
    <property type="entry name" value="Inhibitor_I29"/>
    <property type="match status" value="1"/>
</dbReference>
<keyword evidence="6" id="KW-1015">Disulfide bond</keyword>
<dbReference type="InterPro" id="IPR000169">
    <property type="entry name" value="Pept_cys_AS"/>
</dbReference>
<dbReference type="EMBL" id="OU963864">
    <property type="protein sequence ID" value="CAH0387058.1"/>
    <property type="molecule type" value="Genomic_DNA"/>
</dbReference>
<keyword evidence="5" id="KW-0865">Zymogen</keyword>
<dbReference type="FunFam" id="3.90.70.10:FF:000103">
    <property type="entry name" value="Hypothetical LOC496748"/>
    <property type="match status" value="1"/>
</dbReference>
<name>A0A9P0F0R2_BEMTA</name>
<evidence type="ECO:0000256" key="2">
    <source>
        <dbReference type="ARBA" id="ARBA00022670"/>
    </source>
</evidence>
<dbReference type="GO" id="GO:0006508">
    <property type="term" value="P:proteolysis"/>
    <property type="evidence" value="ECO:0007669"/>
    <property type="project" value="UniProtKB-KW"/>
</dbReference>
<evidence type="ECO:0000256" key="3">
    <source>
        <dbReference type="ARBA" id="ARBA00022801"/>
    </source>
</evidence>
<evidence type="ECO:0000256" key="4">
    <source>
        <dbReference type="ARBA" id="ARBA00022807"/>
    </source>
</evidence>
<dbReference type="SMART" id="SM00645">
    <property type="entry name" value="Pept_C1"/>
    <property type="match status" value="1"/>
</dbReference>
<evidence type="ECO:0000256" key="5">
    <source>
        <dbReference type="ARBA" id="ARBA00023145"/>
    </source>
</evidence>
<evidence type="ECO:0000313" key="11">
    <source>
        <dbReference type="Proteomes" id="UP001152759"/>
    </source>
</evidence>
<evidence type="ECO:0000259" key="8">
    <source>
        <dbReference type="SMART" id="SM00645"/>
    </source>
</evidence>
<feature type="domain" description="Peptidase C1A papain C-terminal" evidence="8">
    <location>
        <begin position="142"/>
        <end position="365"/>
    </location>
</feature>
<reference evidence="10" key="1">
    <citation type="submission" date="2021-12" db="EMBL/GenBank/DDBJ databases">
        <authorList>
            <person name="King R."/>
        </authorList>
    </citation>
    <scope>NUCLEOTIDE SEQUENCE</scope>
</reference>
<keyword evidence="11" id="KW-1185">Reference proteome</keyword>
<proteinExistence type="inferred from homology"/>
<comment type="similarity">
    <text evidence="1">Belongs to the peptidase C1 family.</text>
</comment>
<dbReference type="SUPFAM" id="SSF54001">
    <property type="entry name" value="Cysteine proteinases"/>
    <property type="match status" value="1"/>
</dbReference>
<dbReference type="PROSITE" id="PS00639">
    <property type="entry name" value="THIOL_PROTEASE_HIS"/>
    <property type="match status" value="1"/>
</dbReference>
<gene>
    <name evidence="10" type="ORF">BEMITA_LOCUS6115</name>
</gene>
<feature type="domain" description="Cathepsin propeptide inhibitor" evidence="9">
    <location>
        <begin position="55"/>
        <end position="112"/>
    </location>
</feature>
<dbReference type="InterPro" id="IPR013201">
    <property type="entry name" value="Prot_inhib_I29"/>
</dbReference>
<dbReference type="PROSITE" id="PS00640">
    <property type="entry name" value="THIOL_PROTEASE_ASN"/>
    <property type="match status" value="1"/>
</dbReference>
<dbReference type="PANTHER" id="PTHR12411">
    <property type="entry name" value="CYSTEINE PROTEASE FAMILY C1-RELATED"/>
    <property type="match status" value="1"/>
</dbReference>
<feature type="chain" id="PRO_5040127314" evidence="7">
    <location>
        <begin position="22"/>
        <end position="367"/>
    </location>
</feature>
<dbReference type="PROSITE" id="PS00139">
    <property type="entry name" value="THIOL_PROTEASE_CYS"/>
    <property type="match status" value="1"/>
</dbReference>
<protein>
    <submittedName>
        <fullName evidence="10">Uncharacterized protein</fullName>
    </submittedName>
</protein>
<keyword evidence="3" id="KW-0378">Hydrolase</keyword>
<evidence type="ECO:0000256" key="7">
    <source>
        <dbReference type="SAM" id="SignalP"/>
    </source>
</evidence>
<dbReference type="CDD" id="cd02248">
    <property type="entry name" value="Peptidase_C1A"/>
    <property type="match status" value="1"/>
</dbReference>
<dbReference type="Proteomes" id="UP001152759">
    <property type="component" value="Chromosome 3"/>
</dbReference>
<evidence type="ECO:0000313" key="10">
    <source>
        <dbReference type="EMBL" id="CAH0387058.1"/>
    </source>
</evidence>